<dbReference type="SUPFAM" id="SSF48403">
    <property type="entry name" value="Ankyrin repeat"/>
    <property type="match status" value="1"/>
</dbReference>
<dbReference type="AlphaFoldDB" id="A0AA90SE85"/>
<dbReference type="Gene3D" id="1.25.40.20">
    <property type="entry name" value="Ankyrin repeat-containing domain"/>
    <property type="match status" value="1"/>
</dbReference>
<evidence type="ECO:0008006" key="3">
    <source>
        <dbReference type="Google" id="ProtNLM"/>
    </source>
</evidence>
<dbReference type="InterPro" id="IPR002110">
    <property type="entry name" value="Ankyrin_rpt"/>
</dbReference>
<organism evidence="1 2">
    <name type="scientific">Candidatus Endonucleibacter bathymodioli</name>
    <dbReference type="NCBI Taxonomy" id="539814"/>
    <lineage>
        <taxon>Bacteria</taxon>
        <taxon>Pseudomonadati</taxon>
        <taxon>Pseudomonadota</taxon>
        <taxon>Gammaproteobacteria</taxon>
        <taxon>Oceanospirillales</taxon>
        <taxon>Endozoicomonadaceae</taxon>
        <taxon>Candidatus Endonucleibacter</taxon>
    </lineage>
</organism>
<proteinExistence type="predicted"/>
<reference evidence="1 2" key="1">
    <citation type="journal article" date="2023" name="bioRxiv">
        <title>An intranuclear bacterial parasite of deep-sea mussels expresses apoptosis inhibitors acquired from its host.</title>
        <authorList>
            <person name="Gonzalez Porras M.A."/>
            <person name="Assie A."/>
            <person name="Tietjen M."/>
            <person name="Violette M."/>
            <person name="Kleiner M."/>
            <person name="Gruber-Vodicka H."/>
            <person name="Dubilier N."/>
            <person name="Leisch N."/>
        </authorList>
    </citation>
    <scope>NUCLEOTIDE SEQUENCE [LARGE SCALE GENOMIC DNA]</scope>
    <source>
        <strain evidence="1">IAP13</strain>
    </source>
</reference>
<accession>A0AA90SE85</accession>
<feature type="non-terminal residue" evidence="1">
    <location>
        <position position="1"/>
    </location>
</feature>
<dbReference type="Proteomes" id="UP001178148">
    <property type="component" value="Unassembled WGS sequence"/>
</dbReference>
<evidence type="ECO:0000313" key="2">
    <source>
        <dbReference type="Proteomes" id="UP001178148"/>
    </source>
</evidence>
<name>A0AA90SE85_9GAMM</name>
<dbReference type="EMBL" id="JASXSV010000036">
    <property type="protein sequence ID" value="MDP0590232.1"/>
    <property type="molecule type" value="Genomic_DNA"/>
</dbReference>
<gene>
    <name evidence="1" type="ORF">QS748_14005</name>
</gene>
<keyword evidence="2" id="KW-1185">Reference proteome</keyword>
<comment type="caution">
    <text evidence="1">The sequence shown here is derived from an EMBL/GenBank/DDBJ whole genome shotgun (WGS) entry which is preliminary data.</text>
</comment>
<protein>
    <recommendedName>
        <fullName evidence="3">Ankyrin repeat protein</fullName>
    </recommendedName>
</protein>
<dbReference type="InterPro" id="IPR036770">
    <property type="entry name" value="Ankyrin_rpt-contain_sf"/>
</dbReference>
<dbReference type="Pfam" id="PF00023">
    <property type="entry name" value="Ank"/>
    <property type="match status" value="1"/>
</dbReference>
<evidence type="ECO:0000313" key="1">
    <source>
        <dbReference type="EMBL" id="MDP0590232.1"/>
    </source>
</evidence>
<sequence length="70" mass="7677">FHALYQACARGHLEIVRSLVSAICSDDLNFSKTEKTEFLLGKNADGVSALKVASRMGYDIIVKVLRDCGM</sequence>